<evidence type="ECO:0000256" key="3">
    <source>
        <dbReference type="SAM" id="MobiDB-lite"/>
    </source>
</evidence>
<name>A0AAV8XTA4_9CUCU</name>
<dbReference type="Proteomes" id="UP001162162">
    <property type="component" value="Unassembled WGS sequence"/>
</dbReference>
<dbReference type="PANTHER" id="PTHR43903">
    <property type="entry name" value="NEUROLIGIN"/>
    <property type="match status" value="1"/>
</dbReference>
<dbReference type="Gene3D" id="3.40.50.1820">
    <property type="entry name" value="alpha/beta hydrolase"/>
    <property type="match status" value="1"/>
</dbReference>
<feature type="non-terminal residue" evidence="5">
    <location>
        <position position="393"/>
    </location>
</feature>
<dbReference type="AlphaFoldDB" id="A0AAV8XTA4"/>
<keyword evidence="2" id="KW-0325">Glycoprotein</keyword>
<reference evidence="5" key="1">
    <citation type="journal article" date="2023" name="Insect Mol. Biol.">
        <title>Genome sequencing provides insights into the evolution of gene families encoding plant cell wall-degrading enzymes in longhorned beetles.</title>
        <authorList>
            <person name="Shin N.R."/>
            <person name="Okamura Y."/>
            <person name="Kirsch R."/>
            <person name="Pauchet Y."/>
        </authorList>
    </citation>
    <scope>NUCLEOTIDE SEQUENCE</scope>
    <source>
        <strain evidence="5">AMC_N1</strain>
    </source>
</reference>
<dbReference type="InterPro" id="IPR029058">
    <property type="entry name" value="AB_hydrolase_fold"/>
</dbReference>
<evidence type="ECO:0000259" key="4">
    <source>
        <dbReference type="Pfam" id="PF00135"/>
    </source>
</evidence>
<organism evidence="5 6">
    <name type="scientific">Aromia moschata</name>
    <dbReference type="NCBI Taxonomy" id="1265417"/>
    <lineage>
        <taxon>Eukaryota</taxon>
        <taxon>Metazoa</taxon>
        <taxon>Ecdysozoa</taxon>
        <taxon>Arthropoda</taxon>
        <taxon>Hexapoda</taxon>
        <taxon>Insecta</taxon>
        <taxon>Pterygota</taxon>
        <taxon>Neoptera</taxon>
        <taxon>Endopterygota</taxon>
        <taxon>Coleoptera</taxon>
        <taxon>Polyphaga</taxon>
        <taxon>Cucujiformia</taxon>
        <taxon>Chrysomeloidea</taxon>
        <taxon>Cerambycidae</taxon>
        <taxon>Cerambycinae</taxon>
        <taxon>Callichromatini</taxon>
        <taxon>Aromia</taxon>
    </lineage>
</organism>
<evidence type="ECO:0000313" key="5">
    <source>
        <dbReference type="EMBL" id="KAJ8941780.1"/>
    </source>
</evidence>
<dbReference type="InterPro" id="IPR051093">
    <property type="entry name" value="Neuroligin/BSAL"/>
</dbReference>
<dbReference type="Pfam" id="PF00135">
    <property type="entry name" value="COesterase"/>
    <property type="match status" value="1"/>
</dbReference>
<feature type="region of interest" description="Disordered" evidence="3">
    <location>
        <begin position="1"/>
        <end position="28"/>
    </location>
</feature>
<comment type="caution">
    <text evidence="5">The sequence shown here is derived from an EMBL/GenBank/DDBJ whole genome shotgun (WGS) entry which is preliminary data.</text>
</comment>
<dbReference type="EMBL" id="JAPWTK010000353">
    <property type="protein sequence ID" value="KAJ8941780.1"/>
    <property type="molecule type" value="Genomic_DNA"/>
</dbReference>
<dbReference type="InterPro" id="IPR002018">
    <property type="entry name" value="CarbesteraseB"/>
</dbReference>
<gene>
    <name evidence="5" type="ORF">NQ318_006816</name>
</gene>
<keyword evidence="6" id="KW-1185">Reference proteome</keyword>
<protein>
    <recommendedName>
        <fullName evidence="4">Carboxylesterase type B domain-containing protein</fullName>
    </recommendedName>
</protein>
<comment type="similarity">
    <text evidence="1">Belongs to the type-B carboxylesterase/lipase family.</text>
</comment>
<feature type="domain" description="Carboxylesterase type B" evidence="4">
    <location>
        <begin position="26"/>
        <end position="391"/>
    </location>
</feature>
<proteinExistence type="inferred from homology"/>
<evidence type="ECO:0000256" key="2">
    <source>
        <dbReference type="ARBA" id="ARBA00023180"/>
    </source>
</evidence>
<evidence type="ECO:0000256" key="1">
    <source>
        <dbReference type="ARBA" id="ARBA00005964"/>
    </source>
</evidence>
<sequence>MDGSGFEHPQESLLSHPTHKYLHTNPQSVSTEARHPVIVYIHGESFEWNSGNPYDGSVLASYADLVVVTLNYRLGILGFLNANPAPHLKARVANYGLMDQIAALHWIQQNIALFGGRSGQPGHGSGAACINFLMISPTVMPGLFHRTILLSGSALSSWALVEDPVNYAVKLAKEVNCSIPEDVGKDHEAIVDCLRETSLDDLLQADVTPPAYLSAFGPSVDGVVIKADFAKELVTYFKPQDLQNFMGPVNANMKRSEATLTPRGSNPYDLLFGVVTSEALWRFSSNDITAGFEGERRDKIIRTYVRNAYTYHLSEIFFTVVNEYTDWERTVQHPINTRDAAVAALSDAQFVAPLVQTGDMLSAKPPQPGQEPSGSKTFFYVFDYQTKDGDYPQ</sequence>
<evidence type="ECO:0000313" key="6">
    <source>
        <dbReference type="Proteomes" id="UP001162162"/>
    </source>
</evidence>
<accession>A0AAV8XTA4</accession>
<dbReference type="SUPFAM" id="SSF53474">
    <property type="entry name" value="alpha/beta-Hydrolases"/>
    <property type="match status" value="1"/>
</dbReference>